<dbReference type="Gene3D" id="6.10.250.330">
    <property type="match status" value="1"/>
</dbReference>
<dbReference type="PANTHER" id="PTHR33713">
    <property type="entry name" value="ANTITOXIN YAFN-RELATED"/>
    <property type="match status" value="1"/>
</dbReference>
<dbReference type="InterPro" id="IPR006442">
    <property type="entry name" value="Antitoxin_Phd/YefM"/>
</dbReference>
<evidence type="ECO:0000313" key="4">
    <source>
        <dbReference type="Proteomes" id="UP000503313"/>
    </source>
</evidence>
<reference evidence="3 4" key="1">
    <citation type="submission" date="2020-05" db="EMBL/GenBank/DDBJ databases">
        <title>Complete genome sequencing of Campylobacter and Arcobacter type strains.</title>
        <authorList>
            <person name="Miller W.G."/>
            <person name="Yee E."/>
        </authorList>
    </citation>
    <scope>NUCLEOTIDE SEQUENCE [LARGE SCALE GENOMIC DNA]</scope>
    <source>
        <strain evidence="3 4">LMG 25694</strain>
    </source>
</reference>
<dbReference type="AlphaFoldDB" id="A0AAE7E6E0"/>
<accession>A0AAE7E6E0</accession>
<keyword evidence="4" id="KW-1185">Reference proteome</keyword>
<dbReference type="InterPro" id="IPR036165">
    <property type="entry name" value="YefM-like_sf"/>
</dbReference>
<gene>
    <name evidence="3" type="ORF">ADFLV_0836</name>
</gene>
<protein>
    <recommendedName>
        <fullName evidence="2">Antitoxin</fullName>
    </recommendedName>
</protein>
<comment type="similarity">
    <text evidence="1 2">Belongs to the phD/YefM antitoxin family.</text>
</comment>
<dbReference type="SUPFAM" id="SSF143120">
    <property type="entry name" value="YefM-like"/>
    <property type="match status" value="1"/>
</dbReference>
<dbReference type="InterPro" id="IPR051405">
    <property type="entry name" value="phD/YefM_antitoxin"/>
</dbReference>
<comment type="function">
    <text evidence="2">Antitoxin component of a type II toxin-antitoxin (TA) system.</text>
</comment>
<dbReference type="PANTHER" id="PTHR33713:SF6">
    <property type="entry name" value="ANTITOXIN YEFM"/>
    <property type="match status" value="1"/>
</dbReference>
<proteinExistence type="inferred from homology"/>
<dbReference type="KEGG" id="adz:ADFLV_0836"/>
<evidence type="ECO:0000313" key="3">
    <source>
        <dbReference type="EMBL" id="QKF76881.1"/>
    </source>
</evidence>
<dbReference type="RefSeq" id="WP_129010973.1">
    <property type="nucleotide sequence ID" value="NZ_CP053835.1"/>
</dbReference>
<organism evidence="3 4">
    <name type="scientific">Arcobacter defluvii</name>
    <dbReference type="NCBI Taxonomy" id="873191"/>
    <lineage>
        <taxon>Bacteria</taxon>
        <taxon>Pseudomonadati</taxon>
        <taxon>Campylobacterota</taxon>
        <taxon>Epsilonproteobacteria</taxon>
        <taxon>Campylobacterales</taxon>
        <taxon>Arcobacteraceae</taxon>
        <taxon>Arcobacter</taxon>
    </lineage>
</organism>
<dbReference type="Proteomes" id="UP000503313">
    <property type="component" value="Chromosome"/>
</dbReference>
<sequence>MQVVSMTEARNNFKAIFDAVYNDNDEVIIHRKGKENVVVIPFSEYNSIKETNYLLSNKNNAKNLQESIKQLREGKVIQKELVE</sequence>
<dbReference type="Pfam" id="PF02604">
    <property type="entry name" value="PhdYeFM_antitox"/>
    <property type="match status" value="1"/>
</dbReference>
<evidence type="ECO:0000256" key="2">
    <source>
        <dbReference type="RuleBase" id="RU362080"/>
    </source>
</evidence>
<dbReference type="EMBL" id="CP053835">
    <property type="protein sequence ID" value="QKF76881.1"/>
    <property type="molecule type" value="Genomic_DNA"/>
</dbReference>
<dbReference type="NCBIfam" id="TIGR01552">
    <property type="entry name" value="phd_fam"/>
    <property type="match status" value="1"/>
</dbReference>
<evidence type="ECO:0000256" key="1">
    <source>
        <dbReference type="ARBA" id="ARBA00009981"/>
    </source>
</evidence>
<name>A0AAE7E6E0_9BACT</name>
<dbReference type="Gene3D" id="3.40.1620.10">
    <property type="entry name" value="YefM-like domain"/>
    <property type="match status" value="1"/>
</dbReference>